<sequence length="61" mass="7064">MAKRMAKRVFASVPDYLAKLLEWKAEKDGRSLSNLVSLLLELHASELQQEYEAEQQKESKK</sequence>
<dbReference type="Proteomes" id="UP000473574">
    <property type="component" value="Unassembled WGS sequence"/>
</dbReference>
<accession>A0A6M0SIU3</accession>
<evidence type="ECO:0000313" key="3">
    <source>
        <dbReference type="Proteomes" id="UP000473574"/>
    </source>
</evidence>
<feature type="domain" description="CopG-like ribbon-helix-helix" evidence="1">
    <location>
        <begin position="7"/>
        <end position="41"/>
    </location>
</feature>
<dbReference type="AlphaFoldDB" id="A0A6M0SIU3"/>
<proteinExistence type="predicted"/>
<organism evidence="2 3">
    <name type="scientific">Adonisia turfae CCMR0082</name>
    <dbReference type="NCBI Taxonomy" id="2304604"/>
    <lineage>
        <taxon>Bacteria</taxon>
        <taxon>Bacillati</taxon>
        <taxon>Cyanobacteriota</taxon>
        <taxon>Adonisia</taxon>
        <taxon>Adonisia turfae</taxon>
    </lineage>
</organism>
<evidence type="ECO:0000259" key="1">
    <source>
        <dbReference type="Pfam" id="PF07878"/>
    </source>
</evidence>
<comment type="caution">
    <text evidence="2">The sequence shown here is derived from an EMBL/GenBank/DDBJ whole genome shotgun (WGS) entry which is preliminary data.</text>
</comment>
<gene>
    <name evidence="2" type="ORF">D0962_37795</name>
</gene>
<dbReference type="InterPro" id="IPR012869">
    <property type="entry name" value="RHH_5"/>
</dbReference>
<protein>
    <recommendedName>
        <fullName evidence="1">CopG-like ribbon-helix-helix domain-containing protein</fullName>
    </recommendedName>
</protein>
<evidence type="ECO:0000313" key="2">
    <source>
        <dbReference type="EMBL" id="NEZ68407.1"/>
    </source>
</evidence>
<dbReference type="EMBL" id="QZCE01000019">
    <property type="protein sequence ID" value="NEZ68407.1"/>
    <property type="molecule type" value="Genomic_DNA"/>
</dbReference>
<dbReference type="Pfam" id="PF07878">
    <property type="entry name" value="RHH_5"/>
    <property type="match status" value="1"/>
</dbReference>
<reference evidence="2 3" key="1">
    <citation type="journal article" date="2020" name="Microb. Ecol.">
        <title>Ecogenomics of the Marine Benthic Filamentous Cyanobacterium Adonisia.</title>
        <authorList>
            <person name="Walter J.M."/>
            <person name="Coutinho F.H."/>
            <person name="Leomil L."/>
            <person name="Hargreaves P.I."/>
            <person name="Campeao M.E."/>
            <person name="Vieira V.V."/>
            <person name="Silva B.S."/>
            <person name="Fistarol G.O."/>
            <person name="Salomon P.S."/>
            <person name="Sawabe T."/>
            <person name="Mino S."/>
            <person name="Hosokawa M."/>
            <person name="Miyashita H."/>
            <person name="Maruyama F."/>
            <person name="van Verk M.C."/>
            <person name="Dutilh B.E."/>
            <person name="Thompson C.C."/>
            <person name="Thompson F.L."/>
        </authorList>
    </citation>
    <scope>NUCLEOTIDE SEQUENCE [LARGE SCALE GENOMIC DNA]</scope>
    <source>
        <strain evidence="2 3">CCMR0082</strain>
    </source>
</reference>
<name>A0A6M0SIU3_9CYAN</name>